<name>A0ABQ9XA03_9EUKA</name>
<evidence type="ECO:0000256" key="1">
    <source>
        <dbReference type="SAM" id="MobiDB-lite"/>
    </source>
</evidence>
<dbReference type="EMBL" id="JARBJD010000185">
    <property type="protein sequence ID" value="KAK2948077.1"/>
    <property type="molecule type" value="Genomic_DNA"/>
</dbReference>
<sequence>MSQRKRRRKTVEASIAEIKLSSLGILAMIYELLASLRLHTQEEGVGRKAHKFNPLVSSVHPSVVGRRRVDERVGWLNDAGNDCVVFIPSNTQVHPRDKSYKTKRERVHNTPRGTGDAQQLSQRQIGSASLVEWRVNRKWLICIKKHFRSSVFPNRPRSSSTWECFRNPIS</sequence>
<accession>A0ABQ9XA03</accession>
<reference evidence="2 3" key="1">
    <citation type="journal article" date="2022" name="bioRxiv">
        <title>Genomics of Preaxostyla Flagellates Illuminates Evolutionary Transitions and the Path Towards Mitochondrial Loss.</title>
        <authorList>
            <person name="Novak L.V.F."/>
            <person name="Treitli S.C."/>
            <person name="Pyrih J."/>
            <person name="Halakuc P."/>
            <person name="Pipaliya S.V."/>
            <person name="Vacek V."/>
            <person name="Brzon O."/>
            <person name="Soukal P."/>
            <person name="Eme L."/>
            <person name="Dacks J.B."/>
            <person name="Karnkowska A."/>
            <person name="Elias M."/>
            <person name="Hampl V."/>
        </authorList>
    </citation>
    <scope>NUCLEOTIDE SEQUENCE [LARGE SCALE GENOMIC DNA]</scope>
    <source>
        <strain evidence="2">NAU3</strain>
        <tissue evidence="2">Gut</tissue>
    </source>
</reference>
<evidence type="ECO:0008006" key="4">
    <source>
        <dbReference type="Google" id="ProtNLM"/>
    </source>
</evidence>
<evidence type="ECO:0000313" key="3">
    <source>
        <dbReference type="Proteomes" id="UP001281761"/>
    </source>
</evidence>
<organism evidence="2 3">
    <name type="scientific">Blattamonas nauphoetae</name>
    <dbReference type="NCBI Taxonomy" id="2049346"/>
    <lineage>
        <taxon>Eukaryota</taxon>
        <taxon>Metamonada</taxon>
        <taxon>Preaxostyla</taxon>
        <taxon>Oxymonadida</taxon>
        <taxon>Blattamonas</taxon>
    </lineage>
</organism>
<gene>
    <name evidence="2" type="ORF">BLNAU_17024</name>
</gene>
<proteinExistence type="predicted"/>
<dbReference type="Proteomes" id="UP001281761">
    <property type="component" value="Unassembled WGS sequence"/>
</dbReference>
<protein>
    <recommendedName>
        <fullName evidence="4">Transposase</fullName>
    </recommendedName>
</protein>
<keyword evidence="3" id="KW-1185">Reference proteome</keyword>
<evidence type="ECO:0000313" key="2">
    <source>
        <dbReference type="EMBL" id="KAK2948077.1"/>
    </source>
</evidence>
<feature type="region of interest" description="Disordered" evidence="1">
    <location>
        <begin position="94"/>
        <end position="121"/>
    </location>
</feature>
<comment type="caution">
    <text evidence="2">The sequence shown here is derived from an EMBL/GenBank/DDBJ whole genome shotgun (WGS) entry which is preliminary data.</text>
</comment>